<feature type="compositionally biased region" description="Polar residues" evidence="3">
    <location>
        <begin position="220"/>
        <end position="231"/>
    </location>
</feature>
<dbReference type="InterPro" id="IPR050666">
    <property type="entry name" value="ESRP"/>
</dbReference>
<feature type="compositionally biased region" description="Pro residues" evidence="3">
    <location>
        <begin position="285"/>
        <end position="295"/>
    </location>
</feature>
<feature type="compositionally biased region" description="Basic and acidic residues" evidence="3">
    <location>
        <begin position="414"/>
        <end position="425"/>
    </location>
</feature>
<feature type="compositionally biased region" description="Polar residues" evidence="3">
    <location>
        <begin position="175"/>
        <end position="213"/>
    </location>
</feature>
<feature type="region of interest" description="Disordered" evidence="3">
    <location>
        <begin position="89"/>
        <end position="431"/>
    </location>
</feature>
<dbReference type="EMBL" id="CAIIXF020000003">
    <property type="protein sequence ID" value="CAH1778794.1"/>
    <property type="molecule type" value="Genomic_DNA"/>
</dbReference>
<dbReference type="AlphaFoldDB" id="A0A8J1UW65"/>
<evidence type="ECO:0000256" key="3">
    <source>
        <dbReference type="SAM" id="MobiDB-lite"/>
    </source>
</evidence>
<feature type="compositionally biased region" description="Basic residues" evidence="3">
    <location>
        <begin position="645"/>
        <end position="655"/>
    </location>
</feature>
<dbReference type="Proteomes" id="UP000749559">
    <property type="component" value="Unassembled WGS sequence"/>
</dbReference>
<accession>A0A8J1UW65</accession>
<feature type="compositionally biased region" description="Low complexity" evidence="3">
    <location>
        <begin position="993"/>
        <end position="1006"/>
    </location>
</feature>
<dbReference type="OrthoDB" id="2588702at2759"/>
<evidence type="ECO:0000313" key="4">
    <source>
        <dbReference type="EMBL" id="CAH1778794.1"/>
    </source>
</evidence>
<protein>
    <submittedName>
        <fullName evidence="4">Uncharacterized protein</fullName>
    </submittedName>
</protein>
<feature type="compositionally biased region" description="Polar residues" evidence="3">
    <location>
        <begin position="136"/>
        <end position="147"/>
    </location>
</feature>
<keyword evidence="5" id="KW-1185">Reference proteome</keyword>
<feature type="compositionally biased region" description="Low complexity" evidence="3">
    <location>
        <begin position="321"/>
        <end position="332"/>
    </location>
</feature>
<dbReference type="CDD" id="cd12510">
    <property type="entry name" value="RRM1_RBM12_like"/>
    <property type="match status" value="1"/>
</dbReference>
<feature type="region of interest" description="Disordered" evidence="3">
    <location>
        <begin position="514"/>
        <end position="898"/>
    </location>
</feature>
<gene>
    <name evidence="4" type="ORF">OFUS_LOCUS5657</name>
</gene>
<dbReference type="PROSITE" id="PS50102">
    <property type="entry name" value="RRM"/>
    <property type="match status" value="4"/>
</dbReference>
<keyword evidence="1" id="KW-0677">Repeat</keyword>
<dbReference type="Pfam" id="PF00076">
    <property type="entry name" value="RRM_1"/>
    <property type="match status" value="2"/>
</dbReference>
<evidence type="ECO:0000256" key="2">
    <source>
        <dbReference type="ARBA" id="ARBA00022884"/>
    </source>
</evidence>
<feature type="compositionally biased region" description="Basic and acidic residues" evidence="3">
    <location>
        <begin position="1010"/>
        <end position="1050"/>
    </location>
</feature>
<dbReference type="Gene3D" id="3.30.70.330">
    <property type="match status" value="5"/>
</dbReference>
<keyword evidence="2" id="KW-0694">RNA-binding</keyword>
<dbReference type="SMART" id="SM00360">
    <property type="entry name" value="RRM"/>
    <property type="match status" value="5"/>
</dbReference>
<dbReference type="GO" id="GO:0003723">
    <property type="term" value="F:RNA binding"/>
    <property type="evidence" value="ECO:0007669"/>
    <property type="project" value="UniProtKB-UniRule"/>
</dbReference>
<feature type="compositionally biased region" description="Basic residues" evidence="3">
    <location>
        <begin position="535"/>
        <end position="565"/>
    </location>
</feature>
<dbReference type="SUPFAM" id="SSF54928">
    <property type="entry name" value="RNA-binding domain, RBD"/>
    <property type="match status" value="4"/>
</dbReference>
<feature type="compositionally biased region" description="Basic and acidic residues" evidence="3">
    <location>
        <begin position="682"/>
        <end position="721"/>
    </location>
</feature>
<feature type="compositionally biased region" description="Basic and acidic residues" evidence="3">
    <location>
        <begin position="764"/>
        <end position="857"/>
    </location>
</feature>
<evidence type="ECO:0000313" key="5">
    <source>
        <dbReference type="Proteomes" id="UP000749559"/>
    </source>
</evidence>
<feature type="compositionally biased region" description="Basic and acidic residues" evidence="3">
    <location>
        <begin position="161"/>
        <end position="172"/>
    </location>
</feature>
<name>A0A8J1UW65_OWEFU</name>
<feature type="region of interest" description="Disordered" evidence="3">
    <location>
        <begin position="979"/>
        <end position="1067"/>
    </location>
</feature>
<dbReference type="CDD" id="cd12254">
    <property type="entry name" value="RRM_hnRNPH_ESRPs_RBM12_like"/>
    <property type="match status" value="3"/>
</dbReference>
<dbReference type="InterPro" id="IPR035979">
    <property type="entry name" value="RBD_domain_sf"/>
</dbReference>
<feature type="compositionally biased region" description="Basic and acidic residues" evidence="3">
    <location>
        <begin position="731"/>
        <end position="746"/>
    </location>
</feature>
<feature type="compositionally biased region" description="Polar residues" evidence="3">
    <location>
        <begin position="748"/>
        <end position="757"/>
    </location>
</feature>
<reference evidence="4" key="1">
    <citation type="submission" date="2022-03" db="EMBL/GenBank/DDBJ databases">
        <authorList>
            <person name="Martin C."/>
        </authorList>
    </citation>
    <scope>NUCLEOTIDE SEQUENCE</scope>
</reference>
<comment type="caution">
    <text evidence="4">The sequence shown here is derived from an EMBL/GenBank/DDBJ whole genome shotgun (WGS) entry which is preliminary data.</text>
</comment>
<feature type="compositionally biased region" description="Pro residues" evidence="3">
    <location>
        <begin position="354"/>
        <end position="371"/>
    </location>
</feature>
<dbReference type="PANTHER" id="PTHR13976">
    <property type="entry name" value="HETEROGENEOUS NUCLEAR RIBONUCLEOPROTEIN-RELATED"/>
    <property type="match status" value="1"/>
</dbReference>
<evidence type="ECO:0000256" key="1">
    <source>
        <dbReference type="ARBA" id="ARBA00022737"/>
    </source>
</evidence>
<feature type="compositionally biased region" description="Basic and acidic residues" evidence="3">
    <location>
        <begin position="868"/>
        <end position="879"/>
    </location>
</feature>
<organism evidence="4 5">
    <name type="scientific">Owenia fusiformis</name>
    <name type="common">Polychaete worm</name>
    <dbReference type="NCBI Taxonomy" id="6347"/>
    <lineage>
        <taxon>Eukaryota</taxon>
        <taxon>Metazoa</taxon>
        <taxon>Spiralia</taxon>
        <taxon>Lophotrochozoa</taxon>
        <taxon>Annelida</taxon>
        <taxon>Polychaeta</taxon>
        <taxon>Sedentaria</taxon>
        <taxon>Canalipalpata</taxon>
        <taxon>Sabellida</taxon>
        <taxon>Oweniida</taxon>
        <taxon>Oweniidae</taxon>
        <taxon>Owenia</taxon>
    </lineage>
</organism>
<feature type="compositionally biased region" description="Polar residues" evidence="3">
    <location>
        <begin position="97"/>
        <end position="116"/>
    </location>
</feature>
<dbReference type="InterPro" id="IPR000504">
    <property type="entry name" value="RRM_dom"/>
</dbReference>
<dbReference type="InterPro" id="IPR012677">
    <property type="entry name" value="Nucleotide-bd_a/b_plait_sf"/>
</dbReference>
<proteinExistence type="predicted"/>
<sequence>MSVIIRLQNLPWSANALDIRRFFQGLTVPDGGVHIVGGENGDAFIAFSSDEDARQAMLRNNGKINDNSVTLMLSSKTEMQNVIAVARGQMPAKPPVASSSGPANTQAPPLSSQGFGTSRDPPAIDAPRSMPPLDFNNLNRPSYSQDGPTLEHPLGPNFRPPELKLPDHEPHRSMAPQQPLYQQPPMNHQGIPRQQFNGNQAHVYNQPPRQEFNQGPRPDFNNQGPPRQDFNQIPPRQDFIQGPRPEFNQPRLDFNNQPRPEFHNQGPRPDFNQVRPQMAPGIPMQGPPRFDPPFEPPRDNFRPPGGPDFEPRHQLPPAFRGDPQGPPVQQGPLLATPIMQGGPPMRQPPIQSNLPPPGVVEPDRLPPPGNFPPANSFPPYRDGPDMDRRFNNDRRFSQDRDREGFPPQGPPLLPDDHDDRREKGPPPHGMHVEIIGMPKTVKYSDVRSFFQGCRISQDGLKLINTAVGLRTGRGFIKFYSEEDCEKALRRNHQFMEECMVSVRPCAPEDFENAIDSYTPGARSRGELRYQTPPPRRIRNRSRSRSPRRRSRSPHGHRRSPHKRGRSPGMRSRSPKRRGRSPERRRSPARGRSPTRGQDQRMGSNDQRSTSKRSRSPLGDKREVNIVRKISSSPPRKLPDIVRRSSPSRHQRRSPPRGKSPPREVRQIRHGPSSNGPQSEMRPPNERHGSRSNDRRELQDERSRVKDDKRAESNERRGRSNETRGPSNERMPLIERKVQFPNKEKGSSPHVTQESSPQRHGIPLQDDRRGLPQNDRRGHPQDDRRGPSQDDRRGPSQDDRRGPPQDDRRGPSQDDRRGPLQDDRRGPSQDDRQGPPQDDRNGPLQDDRLGLPQDEIRGPGRNWRGPTQVDRRGPSPIDRHSPHRRRSPPPRHQNDLSVKLSNLPEKIERSEVKEFFKNLSIDPRIGCYVEFDKDGRVVDDGCAYVVFTNYDDFKKALSMSERVPMQGKYISIHPISNADRQAAVNKHKTRHSTRYYPTRRSPPRTRYINNNEDRDRRSRDDQPRSRDDRDRIRDDANIEDPPRRVEISRQDDDPDGPSRRSGSSSPHYILRMHGVPYNASIQDIREFFNGCEIVPGGIHIIIAKDGKATGVGFVDFATEEDEKRALLLHGNLFLNTRRYIELSGTTKDQMLQELRGADRNPKMSKTRGGGFNSPTFNKPSSIDNIKAAGLEGISKPGCIIGIQNLPYTATIPDILALFSKFNPIKDSVRMHYTDTGKATGDALIALSSKKDTDDALYQLRHSSLGKRLLKLYLA</sequence>
<feature type="compositionally biased region" description="Basic and acidic residues" evidence="3">
    <location>
        <begin position="382"/>
        <end position="404"/>
    </location>
</feature>